<dbReference type="SUPFAM" id="SSF158442">
    <property type="entry name" value="DsbB-like"/>
    <property type="match status" value="1"/>
</dbReference>
<evidence type="ECO:0000256" key="5">
    <source>
        <dbReference type="ARBA" id="ARBA00022692"/>
    </source>
</evidence>
<evidence type="ECO:0000256" key="8">
    <source>
        <dbReference type="ARBA" id="ARBA00023002"/>
    </source>
</evidence>
<evidence type="ECO:0000256" key="16">
    <source>
        <dbReference type="SAM" id="Phobius"/>
    </source>
</evidence>
<keyword evidence="4" id="KW-0997">Cell inner membrane</keyword>
<evidence type="ECO:0000256" key="2">
    <source>
        <dbReference type="ARBA" id="ARBA00022448"/>
    </source>
</evidence>
<feature type="transmembrane region" description="Helical" evidence="16">
    <location>
        <begin position="193"/>
        <end position="212"/>
    </location>
</feature>
<keyword evidence="3" id="KW-1003">Cell membrane</keyword>
<keyword evidence="5 16" id="KW-0812">Transmembrane</keyword>
<reference evidence="17 18" key="1">
    <citation type="submission" date="2018-06" db="EMBL/GenBank/DDBJ databases">
        <authorList>
            <consortium name="Pathogen Informatics"/>
            <person name="Doyle S."/>
        </authorList>
    </citation>
    <scope>NUCLEOTIDE SEQUENCE [LARGE SCALE GENOMIC DNA]</scope>
    <source>
        <strain evidence="17 18">NCTC13102</strain>
    </source>
</reference>
<keyword evidence="10" id="KW-1015">Disulfide bond</keyword>
<keyword evidence="11" id="KW-0676">Redox-active center</keyword>
<evidence type="ECO:0000313" key="17">
    <source>
        <dbReference type="EMBL" id="SQB98289.1"/>
    </source>
</evidence>
<dbReference type="Proteomes" id="UP000250166">
    <property type="component" value="Unassembled WGS sequence"/>
</dbReference>
<comment type="function">
    <text evidence="12">Required for disulfide bond formation in some proteins. Part of a redox system composed of DsbI and DsbL that mediates formation of an essential disulfide bond in AssT.</text>
</comment>
<keyword evidence="9 16" id="KW-0472">Membrane</keyword>
<feature type="transmembrane region" description="Helical" evidence="16">
    <location>
        <begin position="57"/>
        <end position="77"/>
    </location>
</feature>
<dbReference type="RefSeq" id="WP_023946966.1">
    <property type="nucleotide sequence ID" value="NZ_JAERIV010000018.1"/>
</dbReference>
<proteinExistence type="inferred from homology"/>
<dbReference type="Gene3D" id="1.20.1550.10">
    <property type="entry name" value="DsbB-like"/>
    <property type="match status" value="1"/>
</dbReference>
<evidence type="ECO:0000256" key="6">
    <source>
        <dbReference type="ARBA" id="ARBA00022982"/>
    </source>
</evidence>
<dbReference type="PANTHER" id="PTHR36570">
    <property type="entry name" value="DISULFIDE BOND FORMATION PROTEIN B"/>
    <property type="match status" value="1"/>
</dbReference>
<evidence type="ECO:0000256" key="9">
    <source>
        <dbReference type="ARBA" id="ARBA00023136"/>
    </source>
</evidence>
<dbReference type="AlphaFoldDB" id="A0A2X3DFL0"/>
<keyword evidence="6" id="KW-0249">Electron transport</keyword>
<protein>
    <recommendedName>
        <fullName evidence="15">Putative protein-disulfide oxidoreductase DsbI</fullName>
    </recommendedName>
</protein>
<sequence>MSKIWSEFKKSPISAIAKWQDQRFLWILMTVVCLALVAVAHYVFQDYGYMKPCEQCVYIRYAFVVMAIGGIIVAIYPKNIILKVIGYVLAFYGAIRGIMYSVKLNNIHHAAHSDDPFQEVQGCSAVPHFDFGLPLHIWFPDWFNPTGDCGFDYPTVPDGVVLEGFRKAFVDFYEDGWYLIPSQHFGNMAQCCLLAYVVCFVILAIMAISWIIDFSKKTKTH</sequence>
<evidence type="ECO:0000256" key="3">
    <source>
        <dbReference type="ARBA" id="ARBA00022475"/>
    </source>
</evidence>
<accession>A0A2X3DFL0</accession>
<evidence type="ECO:0000256" key="7">
    <source>
        <dbReference type="ARBA" id="ARBA00022989"/>
    </source>
</evidence>
<evidence type="ECO:0000256" key="4">
    <source>
        <dbReference type="ARBA" id="ARBA00022519"/>
    </source>
</evidence>
<keyword evidence="8" id="KW-0560">Oxidoreductase</keyword>
<comment type="similarity">
    <text evidence="13">Belongs to the DsbB family. DsbI subfamily.</text>
</comment>
<dbReference type="NCBIfam" id="NF003304">
    <property type="entry name" value="PRK04307.1"/>
    <property type="match status" value="1"/>
</dbReference>
<dbReference type="Pfam" id="PF02600">
    <property type="entry name" value="DsbB"/>
    <property type="match status" value="1"/>
</dbReference>
<evidence type="ECO:0000256" key="1">
    <source>
        <dbReference type="ARBA" id="ARBA00004429"/>
    </source>
</evidence>
<dbReference type="GO" id="GO:0005886">
    <property type="term" value="C:plasma membrane"/>
    <property type="evidence" value="ECO:0007669"/>
    <property type="project" value="UniProtKB-SubCell"/>
</dbReference>
<keyword evidence="2" id="KW-0813">Transport</keyword>
<dbReference type="GO" id="GO:0006457">
    <property type="term" value="P:protein folding"/>
    <property type="evidence" value="ECO:0007669"/>
    <property type="project" value="InterPro"/>
</dbReference>
<feature type="transmembrane region" description="Helical" evidence="16">
    <location>
        <begin position="84"/>
        <end position="102"/>
    </location>
</feature>
<dbReference type="PANTHER" id="PTHR36570:SF1">
    <property type="entry name" value="PROTEIN-DISULFIDE OXIDOREDUCTASE DSBI"/>
    <property type="match status" value="1"/>
</dbReference>
<organism evidence="17 18">
    <name type="scientific">Helicobacter fennelliae</name>
    <dbReference type="NCBI Taxonomy" id="215"/>
    <lineage>
        <taxon>Bacteria</taxon>
        <taxon>Pseudomonadati</taxon>
        <taxon>Campylobacterota</taxon>
        <taxon>Epsilonproteobacteria</taxon>
        <taxon>Campylobacterales</taxon>
        <taxon>Helicobacteraceae</taxon>
        <taxon>Helicobacter</taxon>
    </lineage>
</organism>
<evidence type="ECO:0000256" key="10">
    <source>
        <dbReference type="ARBA" id="ARBA00023157"/>
    </source>
</evidence>
<gene>
    <name evidence="17" type="primary">dsbB</name>
    <name evidence="17" type="ORF">NCTC13102_00746</name>
</gene>
<dbReference type="GO" id="GO:0015035">
    <property type="term" value="F:protein-disulfide reductase activity"/>
    <property type="evidence" value="ECO:0007669"/>
    <property type="project" value="InterPro"/>
</dbReference>
<feature type="transmembrane region" description="Helical" evidence="16">
    <location>
        <begin position="24"/>
        <end position="45"/>
    </location>
</feature>
<dbReference type="InterPro" id="IPR050183">
    <property type="entry name" value="DsbB"/>
</dbReference>
<keyword evidence="7 16" id="KW-1133">Transmembrane helix</keyword>
<comment type="subcellular location">
    <subcellularLocation>
        <location evidence="1">Cell inner membrane</location>
        <topology evidence="1">Multi-pass membrane protein</topology>
    </subcellularLocation>
</comment>
<dbReference type="InterPro" id="IPR023380">
    <property type="entry name" value="DsbB-like_sf"/>
</dbReference>
<evidence type="ECO:0000256" key="12">
    <source>
        <dbReference type="ARBA" id="ARBA00037310"/>
    </source>
</evidence>
<evidence type="ECO:0000256" key="14">
    <source>
        <dbReference type="ARBA" id="ARBA00038526"/>
    </source>
</evidence>
<evidence type="ECO:0000256" key="15">
    <source>
        <dbReference type="ARBA" id="ARBA00039389"/>
    </source>
</evidence>
<dbReference type="InterPro" id="IPR003752">
    <property type="entry name" value="DiS_bond_form_DsbB/BdbC"/>
</dbReference>
<comment type="subunit">
    <text evidence="14">Interacts with DsbL.</text>
</comment>
<name>A0A2X3DFL0_9HELI</name>
<evidence type="ECO:0000256" key="13">
    <source>
        <dbReference type="ARBA" id="ARBA00038060"/>
    </source>
</evidence>
<dbReference type="EMBL" id="UAWL01000006">
    <property type="protein sequence ID" value="SQB98289.1"/>
    <property type="molecule type" value="Genomic_DNA"/>
</dbReference>
<evidence type="ECO:0000256" key="11">
    <source>
        <dbReference type="ARBA" id="ARBA00023284"/>
    </source>
</evidence>
<evidence type="ECO:0000313" key="18">
    <source>
        <dbReference type="Proteomes" id="UP000250166"/>
    </source>
</evidence>